<dbReference type="EMBL" id="JACHBK010000002">
    <property type="protein sequence ID" value="MBB5534493.1"/>
    <property type="molecule type" value="Genomic_DNA"/>
</dbReference>
<evidence type="ECO:0000256" key="1">
    <source>
        <dbReference type="SAM" id="Phobius"/>
    </source>
</evidence>
<dbReference type="AlphaFoldDB" id="A0A7W8U862"/>
<dbReference type="Proteomes" id="UP000585507">
    <property type="component" value="Unassembled WGS sequence"/>
</dbReference>
<organism evidence="2 3">
    <name type="scientific">Rhizobium giardinii</name>
    <dbReference type="NCBI Taxonomy" id="56731"/>
    <lineage>
        <taxon>Bacteria</taxon>
        <taxon>Pseudomonadati</taxon>
        <taxon>Pseudomonadota</taxon>
        <taxon>Alphaproteobacteria</taxon>
        <taxon>Hyphomicrobiales</taxon>
        <taxon>Rhizobiaceae</taxon>
        <taxon>Rhizobium/Agrobacterium group</taxon>
        <taxon>Rhizobium</taxon>
    </lineage>
</organism>
<proteinExistence type="predicted"/>
<keyword evidence="1" id="KW-0472">Membrane</keyword>
<name>A0A7W8U862_9HYPH</name>
<protein>
    <submittedName>
        <fullName evidence="2">Uncharacterized protein</fullName>
    </submittedName>
</protein>
<keyword evidence="1" id="KW-1133">Transmembrane helix</keyword>
<sequence>MQGSKPVIQNRSTAFGAHTGPQFSWNMAAQAVALAAAFLFVCALVFGAI</sequence>
<keyword evidence="3" id="KW-1185">Reference proteome</keyword>
<gene>
    <name evidence="2" type="ORF">GGD55_001164</name>
</gene>
<evidence type="ECO:0000313" key="2">
    <source>
        <dbReference type="EMBL" id="MBB5534493.1"/>
    </source>
</evidence>
<keyword evidence="1" id="KW-0812">Transmembrane</keyword>
<feature type="transmembrane region" description="Helical" evidence="1">
    <location>
        <begin position="27"/>
        <end position="48"/>
    </location>
</feature>
<comment type="caution">
    <text evidence="2">The sequence shown here is derived from an EMBL/GenBank/DDBJ whole genome shotgun (WGS) entry which is preliminary data.</text>
</comment>
<accession>A0A7W8U862</accession>
<evidence type="ECO:0000313" key="3">
    <source>
        <dbReference type="Proteomes" id="UP000585507"/>
    </source>
</evidence>
<reference evidence="2 3" key="1">
    <citation type="submission" date="2020-08" db="EMBL/GenBank/DDBJ databases">
        <title>Genomic Encyclopedia of Type Strains, Phase IV (KMG-V): Genome sequencing to study the core and pangenomes of soil and plant-associated prokaryotes.</title>
        <authorList>
            <person name="Whitman W."/>
        </authorList>
    </citation>
    <scope>NUCLEOTIDE SEQUENCE [LARGE SCALE GENOMIC DNA]</scope>
    <source>
        <strain evidence="2 3">SEMIA 4084</strain>
    </source>
</reference>